<dbReference type="InParanoid" id="A0A2P5FYS2"/>
<dbReference type="EMBL" id="JXTC01000003">
    <property type="protein sequence ID" value="POO02917.1"/>
    <property type="molecule type" value="Genomic_DNA"/>
</dbReference>
<evidence type="ECO:0000313" key="2">
    <source>
        <dbReference type="Proteomes" id="UP000237000"/>
    </source>
</evidence>
<protein>
    <submittedName>
        <fullName evidence="1">Uncharacterized protein</fullName>
    </submittedName>
</protein>
<sequence length="57" mass="6519">MDLATGARSVADMRLTSRIWEDATCPPPGITLVIYGYGFRTVRNLLWIYEIAETNNW</sequence>
<reference evidence="2" key="1">
    <citation type="submission" date="2016-06" db="EMBL/GenBank/DDBJ databases">
        <title>Parallel loss of symbiosis genes in relatives of nitrogen-fixing non-legume Parasponia.</title>
        <authorList>
            <person name="Van Velzen R."/>
            <person name="Holmer R."/>
            <person name="Bu F."/>
            <person name="Rutten L."/>
            <person name="Van Zeijl A."/>
            <person name="Liu W."/>
            <person name="Santuari L."/>
            <person name="Cao Q."/>
            <person name="Sharma T."/>
            <person name="Shen D."/>
            <person name="Roswanjaya Y."/>
            <person name="Wardhani T."/>
            <person name="Kalhor M.S."/>
            <person name="Jansen J."/>
            <person name="Van den Hoogen J."/>
            <person name="Gungor B."/>
            <person name="Hartog M."/>
            <person name="Hontelez J."/>
            <person name="Verver J."/>
            <person name="Yang W.-C."/>
            <person name="Schijlen E."/>
            <person name="Repin R."/>
            <person name="Schilthuizen M."/>
            <person name="Schranz E."/>
            <person name="Heidstra R."/>
            <person name="Miyata K."/>
            <person name="Fedorova E."/>
            <person name="Kohlen W."/>
            <person name="Bisseling T."/>
            <person name="Smit S."/>
            <person name="Geurts R."/>
        </authorList>
    </citation>
    <scope>NUCLEOTIDE SEQUENCE [LARGE SCALE GENOMIC DNA]</scope>
    <source>
        <strain evidence="2">cv. RG33-2</strain>
    </source>
</reference>
<keyword evidence="2" id="KW-1185">Reference proteome</keyword>
<dbReference type="OrthoDB" id="10293474at2759"/>
<comment type="caution">
    <text evidence="1">The sequence shown here is derived from an EMBL/GenBank/DDBJ whole genome shotgun (WGS) entry which is preliminary data.</text>
</comment>
<proteinExistence type="predicted"/>
<gene>
    <name evidence="1" type="ORF">TorRG33x02_009780</name>
</gene>
<accession>A0A2P5FYS2</accession>
<organism evidence="1 2">
    <name type="scientific">Trema orientale</name>
    <name type="common">Charcoal tree</name>
    <name type="synonym">Celtis orientalis</name>
    <dbReference type="NCBI Taxonomy" id="63057"/>
    <lineage>
        <taxon>Eukaryota</taxon>
        <taxon>Viridiplantae</taxon>
        <taxon>Streptophyta</taxon>
        <taxon>Embryophyta</taxon>
        <taxon>Tracheophyta</taxon>
        <taxon>Spermatophyta</taxon>
        <taxon>Magnoliopsida</taxon>
        <taxon>eudicotyledons</taxon>
        <taxon>Gunneridae</taxon>
        <taxon>Pentapetalae</taxon>
        <taxon>rosids</taxon>
        <taxon>fabids</taxon>
        <taxon>Rosales</taxon>
        <taxon>Cannabaceae</taxon>
        <taxon>Trema</taxon>
    </lineage>
</organism>
<dbReference type="AlphaFoldDB" id="A0A2P5FYS2"/>
<evidence type="ECO:0000313" key="1">
    <source>
        <dbReference type="EMBL" id="POO02917.1"/>
    </source>
</evidence>
<dbReference type="Proteomes" id="UP000237000">
    <property type="component" value="Unassembled WGS sequence"/>
</dbReference>
<name>A0A2P5FYS2_TREOI</name>